<sequence length="241" mass="25392">MSDRPSNATADRLDAPATLVIDLDGTLVDTVADLTRALNQLLAAQDLVRLPENTVRKLVGRGVGRLVEWGLEAAGGRPDGRHLPELVQAFKDIYGRDPASRSRPYDGVIETLDRWRAEGHTMAMCTNKPQAPSDLILRDLALAPYFAAVAGGDRFAVRKPEAGHLTGTIELAGGDPARCVMIGDSITDLDAARAAGIPIVLVDYGYTAQPAATLGADATVSSFTEIPALLPGLVDGRGSKG</sequence>
<dbReference type="SUPFAM" id="SSF56784">
    <property type="entry name" value="HAD-like"/>
    <property type="match status" value="1"/>
</dbReference>
<evidence type="ECO:0000256" key="7">
    <source>
        <dbReference type="ARBA" id="ARBA00022801"/>
    </source>
</evidence>
<comment type="pathway">
    <text evidence="3 10">Organic acid metabolism; glycolate biosynthesis; glycolate from 2-phosphoglycolate: step 1/1.</text>
</comment>
<dbReference type="Pfam" id="PF00702">
    <property type="entry name" value="Hydrolase"/>
    <property type="match status" value="1"/>
</dbReference>
<evidence type="ECO:0000256" key="10">
    <source>
        <dbReference type="HAMAP-Rule" id="MF_00495"/>
    </source>
</evidence>
<proteinExistence type="inferred from homology"/>
<dbReference type="InterPro" id="IPR023214">
    <property type="entry name" value="HAD_sf"/>
</dbReference>
<evidence type="ECO:0000256" key="9">
    <source>
        <dbReference type="ARBA" id="ARBA00023277"/>
    </source>
</evidence>
<keyword evidence="8 10" id="KW-0460">Magnesium</keyword>
<dbReference type="NCBIfam" id="TIGR01549">
    <property type="entry name" value="HAD-SF-IA-v1"/>
    <property type="match status" value="1"/>
</dbReference>
<evidence type="ECO:0000313" key="11">
    <source>
        <dbReference type="EMBL" id="MBK1670844.1"/>
    </source>
</evidence>
<evidence type="ECO:0000256" key="8">
    <source>
        <dbReference type="ARBA" id="ARBA00022842"/>
    </source>
</evidence>
<dbReference type="Proteomes" id="UP001296873">
    <property type="component" value="Unassembled WGS sequence"/>
</dbReference>
<keyword evidence="9 10" id="KW-0119">Carbohydrate metabolism</keyword>
<dbReference type="InterPro" id="IPR037512">
    <property type="entry name" value="PGPase_prok"/>
</dbReference>
<feature type="binding site" evidence="10">
    <location>
        <position position="184"/>
    </location>
    <ligand>
        <name>Mg(2+)</name>
        <dbReference type="ChEBI" id="CHEBI:18420"/>
    </ligand>
</feature>
<comment type="function">
    <text evidence="10">Specifically catalyzes the dephosphorylation of 2-phosphoglycolate. Is involved in the dissimilation of the intracellular 2-phosphoglycolate formed during the DNA repair of 3'-phosphoglycolate ends, a major class of DNA lesions induced by oxidative stress.</text>
</comment>
<evidence type="ECO:0000256" key="4">
    <source>
        <dbReference type="ARBA" id="ARBA00006171"/>
    </source>
</evidence>
<feature type="binding site" evidence="10">
    <location>
        <position position="24"/>
    </location>
    <ligand>
        <name>Mg(2+)</name>
        <dbReference type="ChEBI" id="CHEBI:18420"/>
    </ligand>
</feature>
<dbReference type="EMBL" id="NRRL01000122">
    <property type="protein sequence ID" value="MBK1670844.1"/>
    <property type="molecule type" value="Genomic_DNA"/>
</dbReference>
<dbReference type="SFLD" id="SFLDG01129">
    <property type="entry name" value="C1.5:_HAD__Beta-PGM__Phosphata"/>
    <property type="match status" value="1"/>
</dbReference>
<dbReference type="SFLD" id="SFLDS00003">
    <property type="entry name" value="Haloacid_Dehalogenase"/>
    <property type="match status" value="1"/>
</dbReference>
<comment type="similarity">
    <text evidence="4 10">Belongs to the HAD-like hydrolase superfamily. CbbY/CbbZ/Gph/YieH family.</text>
</comment>
<evidence type="ECO:0000256" key="1">
    <source>
        <dbReference type="ARBA" id="ARBA00000830"/>
    </source>
</evidence>
<dbReference type="PANTHER" id="PTHR43434">
    <property type="entry name" value="PHOSPHOGLYCOLATE PHOSPHATASE"/>
    <property type="match status" value="1"/>
</dbReference>
<reference evidence="11 12" key="1">
    <citation type="journal article" date="2020" name="Microorganisms">
        <title>Osmotic Adaptation and Compatible Solute Biosynthesis of Phototrophic Bacteria as Revealed from Genome Analyses.</title>
        <authorList>
            <person name="Imhoff J.F."/>
            <person name="Rahn T."/>
            <person name="Kunzel S."/>
            <person name="Keller A."/>
            <person name="Neulinger S.C."/>
        </authorList>
    </citation>
    <scope>NUCLEOTIDE SEQUENCE [LARGE SCALE GENOMIC DNA]</scope>
    <source>
        <strain evidence="11 12">DSM 9895</strain>
    </source>
</reference>
<feature type="active site" description="Nucleophile" evidence="10">
    <location>
        <position position="22"/>
    </location>
</feature>
<comment type="cofactor">
    <cofactor evidence="2 10">
        <name>Mg(2+)</name>
        <dbReference type="ChEBI" id="CHEBI:18420"/>
    </cofactor>
</comment>
<dbReference type="RefSeq" id="WP_200343291.1">
    <property type="nucleotide sequence ID" value="NZ_NRRL01000122.1"/>
</dbReference>
<dbReference type="InterPro" id="IPR006439">
    <property type="entry name" value="HAD-SF_hydro_IA"/>
</dbReference>
<keyword evidence="6 10" id="KW-0479">Metal-binding</keyword>
<evidence type="ECO:0000256" key="5">
    <source>
        <dbReference type="ARBA" id="ARBA00013078"/>
    </source>
</evidence>
<evidence type="ECO:0000313" key="12">
    <source>
        <dbReference type="Proteomes" id="UP001296873"/>
    </source>
</evidence>
<evidence type="ECO:0000256" key="2">
    <source>
        <dbReference type="ARBA" id="ARBA00001946"/>
    </source>
</evidence>
<dbReference type="Gene3D" id="1.10.150.240">
    <property type="entry name" value="Putative phosphatase, domain 2"/>
    <property type="match status" value="1"/>
</dbReference>
<dbReference type="Gene3D" id="3.40.50.1000">
    <property type="entry name" value="HAD superfamily/HAD-like"/>
    <property type="match status" value="1"/>
</dbReference>
<keyword evidence="12" id="KW-1185">Reference proteome</keyword>
<gene>
    <name evidence="11" type="primary">gph</name>
    <name evidence="11" type="ORF">CKO28_22770</name>
</gene>
<keyword evidence="7 10" id="KW-0378">Hydrolase</keyword>
<dbReference type="InterPro" id="IPR023198">
    <property type="entry name" value="PGP-like_dom2"/>
</dbReference>
<evidence type="ECO:0000256" key="6">
    <source>
        <dbReference type="ARBA" id="ARBA00022723"/>
    </source>
</evidence>
<comment type="caution">
    <text evidence="11">The sequence shown here is derived from an EMBL/GenBank/DDBJ whole genome shotgun (WGS) entry which is preliminary data.</text>
</comment>
<accession>A0ABS1DKU3</accession>
<protein>
    <recommendedName>
        <fullName evidence="5 10">Phosphoglycolate phosphatase</fullName>
        <shortName evidence="10">PGP</shortName>
        <shortName evidence="10">PGPase</shortName>
        <ecNumber evidence="5 10">3.1.3.18</ecNumber>
    </recommendedName>
</protein>
<comment type="catalytic activity">
    <reaction evidence="1 10">
        <text>2-phosphoglycolate + H2O = glycolate + phosphate</text>
        <dbReference type="Rhea" id="RHEA:14369"/>
        <dbReference type="ChEBI" id="CHEBI:15377"/>
        <dbReference type="ChEBI" id="CHEBI:29805"/>
        <dbReference type="ChEBI" id="CHEBI:43474"/>
        <dbReference type="ChEBI" id="CHEBI:58033"/>
        <dbReference type="EC" id="3.1.3.18"/>
    </reaction>
</comment>
<name>A0ABS1DKU3_9PROT</name>
<dbReference type="InterPro" id="IPR036412">
    <property type="entry name" value="HAD-like_sf"/>
</dbReference>
<dbReference type="PANTHER" id="PTHR43434:SF1">
    <property type="entry name" value="PHOSPHOGLYCOLATE PHOSPHATASE"/>
    <property type="match status" value="1"/>
</dbReference>
<organism evidence="11 12">
    <name type="scientific">Rhodovibrio sodomensis</name>
    <dbReference type="NCBI Taxonomy" id="1088"/>
    <lineage>
        <taxon>Bacteria</taxon>
        <taxon>Pseudomonadati</taxon>
        <taxon>Pseudomonadota</taxon>
        <taxon>Alphaproteobacteria</taxon>
        <taxon>Rhodospirillales</taxon>
        <taxon>Rhodovibrionaceae</taxon>
        <taxon>Rhodovibrio</taxon>
    </lineage>
</organism>
<dbReference type="HAMAP" id="MF_00495">
    <property type="entry name" value="GPH_hydrolase_bact"/>
    <property type="match status" value="1"/>
</dbReference>
<dbReference type="EC" id="3.1.3.18" evidence="5 10"/>
<feature type="binding site" evidence="10">
    <location>
        <position position="22"/>
    </location>
    <ligand>
        <name>Mg(2+)</name>
        <dbReference type="ChEBI" id="CHEBI:18420"/>
    </ligand>
</feature>
<evidence type="ECO:0000256" key="3">
    <source>
        <dbReference type="ARBA" id="ARBA00004818"/>
    </source>
</evidence>
<dbReference type="InterPro" id="IPR050155">
    <property type="entry name" value="HAD-like_hydrolase_sf"/>
</dbReference>